<comment type="caution">
    <text evidence="1">The sequence shown here is derived from an EMBL/GenBank/DDBJ whole genome shotgun (WGS) entry which is preliminary data.</text>
</comment>
<keyword evidence="2" id="KW-1185">Reference proteome</keyword>
<evidence type="ECO:0000313" key="2">
    <source>
        <dbReference type="Proteomes" id="UP000242146"/>
    </source>
</evidence>
<sequence length="209" mass="23349">MKKLCGHGKFIPSKKNQKFPNNLMVGLMELAWDMCKGTVDRVGACYSVLSMVKESSDPIDRKIMLSVYQIFQMLPMEQMMYPINESEFITKYLLPIFQPLFGDDERSTTMRWTATQTVESQMCAASGNRPDCMISVVQGNRPVASLGFGEVKSPLETGNHFGVNKDLLRLGSFCKDAVDEGNLDGSLAIRCAGFLVIFYLVELQAMGFI</sequence>
<dbReference type="AlphaFoldDB" id="A0A1X2GCV2"/>
<dbReference type="EMBL" id="MCGT01000022">
    <property type="protein sequence ID" value="ORX50904.1"/>
    <property type="molecule type" value="Genomic_DNA"/>
</dbReference>
<organism evidence="1 2">
    <name type="scientific">Hesseltinella vesiculosa</name>
    <dbReference type="NCBI Taxonomy" id="101127"/>
    <lineage>
        <taxon>Eukaryota</taxon>
        <taxon>Fungi</taxon>
        <taxon>Fungi incertae sedis</taxon>
        <taxon>Mucoromycota</taxon>
        <taxon>Mucoromycotina</taxon>
        <taxon>Mucoromycetes</taxon>
        <taxon>Mucorales</taxon>
        <taxon>Cunninghamellaceae</taxon>
        <taxon>Hesseltinella</taxon>
    </lineage>
</organism>
<name>A0A1X2GCV2_9FUNG</name>
<reference evidence="1 2" key="1">
    <citation type="submission" date="2016-07" db="EMBL/GenBank/DDBJ databases">
        <title>Pervasive Adenine N6-methylation of Active Genes in Fungi.</title>
        <authorList>
            <consortium name="DOE Joint Genome Institute"/>
            <person name="Mondo S.J."/>
            <person name="Dannebaum R.O."/>
            <person name="Kuo R.C."/>
            <person name="Labutti K."/>
            <person name="Haridas S."/>
            <person name="Kuo A."/>
            <person name="Salamov A."/>
            <person name="Ahrendt S.R."/>
            <person name="Lipzen A."/>
            <person name="Sullivan W."/>
            <person name="Andreopoulos W.B."/>
            <person name="Clum A."/>
            <person name="Lindquist E."/>
            <person name="Daum C."/>
            <person name="Ramamoorthy G.K."/>
            <person name="Gryganskyi A."/>
            <person name="Culley D."/>
            <person name="Magnuson J.K."/>
            <person name="James T.Y."/>
            <person name="O'Malley M.A."/>
            <person name="Stajich J.E."/>
            <person name="Spatafora J.W."/>
            <person name="Visel A."/>
            <person name="Grigoriev I.V."/>
        </authorList>
    </citation>
    <scope>NUCLEOTIDE SEQUENCE [LARGE SCALE GENOMIC DNA]</scope>
    <source>
        <strain evidence="1 2">NRRL 3301</strain>
    </source>
</reference>
<protein>
    <submittedName>
        <fullName evidence="1">Uncharacterized protein</fullName>
    </submittedName>
</protein>
<gene>
    <name evidence="1" type="ORF">DM01DRAFT_10205</name>
</gene>
<accession>A0A1X2GCV2</accession>
<dbReference type="OrthoDB" id="2448606at2759"/>
<dbReference type="Proteomes" id="UP000242146">
    <property type="component" value="Unassembled WGS sequence"/>
</dbReference>
<evidence type="ECO:0000313" key="1">
    <source>
        <dbReference type="EMBL" id="ORX50904.1"/>
    </source>
</evidence>
<proteinExistence type="predicted"/>